<proteinExistence type="predicted"/>
<dbReference type="RefSeq" id="WP_184496825.1">
    <property type="nucleotide sequence ID" value="NZ_JACIJO010000003.1"/>
</dbReference>
<sequence>MNQQFTVLKKAIEVFHSYGIYLAGKQKNANFIQQLNMDPIFINGLIFELEFQLQVIFQDELLGEVKTPKDLIGLLLTIPQDN</sequence>
<dbReference type="EMBL" id="JACIJO010000003">
    <property type="protein sequence ID" value="MBB6328098.1"/>
    <property type="molecule type" value="Genomic_DNA"/>
</dbReference>
<reference evidence="1 2" key="1">
    <citation type="submission" date="2020-08" db="EMBL/GenBank/DDBJ databases">
        <title>Genomic Encyclopedia of Type Strains, Phase IV (KMG-IV): sequencing the most valuable type-strain genomes for metagenomic binning, comparative biology and taxonomic classification.</title>
        <authorList>
            <person name="Goeker M."/>
        </authorList>
    </citation>
    <scope>NUCLEOTIDE SEQUENCE [LARGE SCALE GENOMIC DNA]</scope>
    <source>
        <strain evidence="1 2">DSM 102044</strain>
    </source>
</reference>
<evidence type="ECO:0000313" key="1">
    <source>
        <dbReference type="EMBL" id="MBB6328098.1"/>
    </source>
</evidence>
<name>A0A841MZM9_9BACT</name>
<accession>A0A841MZM9</accession>
<organism evidence="1 2">
    <name type="scientific">Algoriphagus iocasae</name>
    <dbReference type="NCBI Taxonomy" id="1836499"/>
    <lineage>
        <taxon>Bacteria</taxon>
        <taxon>Pseudomonadati</taxon>
        <taxon>Bacteroidota</taxon>
        <taxon>Cytophagia</taxon>
        <taxon>Cytophagales</taxon>
        <taxon>Cyclobacteriaceae</taxon>
        <taxon>Algoriphagus</taxon>
    </lineage>
</organism>
<dbReference type="Proteomes" id="UP000588604">
    <property type="component" value="Unassembled WGS sequence"/>
</dbReference>
<evidence type="ECO:0000313" key="2">
    <source>
        <dbReference type="Proteomes" id="UP000588604"/>
    </source>
</evidence>
<comment type="caution">
    <text evidence="1">The sequence shown here is derived from an EMBL/GenBank/DDBJ whole genome shotgun (WGS) entry which is preliminary data.</text>
</comment>
<dbReference type="AlphaFoldDB" id="A0A841MZM9"/>
<keyword evidence="2" id="KW-1185">Reference proteome</keyword>
<gene>
    <name evidence="1" type="ORF">FHS59_003741</name>
</gene>
<protein>
    <submittedName>
        <fullName evidence="1">Acyl carrier protein</fullName>
    </submittedName>
</protein>